<dbReference type="EMBL" id="FORM01000006">
    <property type="protein sequence ID" value="SFJ33780.1"/>
    <property type="molecule type" value="Genomic_DNA"/>
</dbReference>
<proteinExistence type="predicted"/>
<name>A0A1I3QJ00_9FLAO</name>
<dbReference type="Proteomes" id="UP000199559">
    <property type="component" value="Unassembled WGS sequence"/>
</dbReference>
<organism evidence="1 2">
    <name type="scientific">Olleya namhaensis</name>
    <dbReference type="NCBI Taxonomy" id="1144750"/>
    <lineage>
        <taxon>Bacteria</taxon>
        <taxon>Pseudomonadati</taxon>
        <taxon>Bacteroidota</taxon>
        <taxon>Flavobacteriia</taxon>
        <taxon>Flavobacteriales</taxon>
        <taxon>Flavobacteriaceae</taxon>
    </lineage>
</organism>
<reference evidence="2" key="1">
    <citation type="submission" date="2016-10" db="EMBL/GenBank/DDBJ databases">
        <authorList>
            <person name="Varghese N."/>
            <person name="Submissions S."/>
        </authorList>
    </citation>
    <scope>NUCLEOTIDE SEQUENCE [LARGE SCALE GENOMIC DNA]</scope>
    <source>
        <strain evidence="2">DSM 28881</strain>
    </source>
</reference>
<evidence type="ECO:0000313" key="2">
    <source>
        <dbReference type="Proteomes" id="UP000199559"/>
    </source>
</evidence>
<dbReference type="AlphaFoldDB" id="A0A1I3QJ00"/>
<evidence type="ECO:0000313" key="1">
    <source>
        <dbReference type="EMBL" id="SFJ33780.1"/>
    </source>
</evidence>
<dbReference type="STRING" id="1144750.SAMN05443431_106164"/>
<keyword evidence="2" id="KW-1185">Reference proteome</keyword>
<accession>A0A1I3QJ00</accession>
<gene>
    <name evidence="1" type="ORF">SAMN05443431_106164</name>
</gene>
<protein>
    <submittedName>
        <fullName evidence="1">Uncharacterized protein</fullName>
    </submittedName>
</protein>
<sequence>MIVFKTYKIQIVLLFLLTLGCSKTISEKRVAIFEDILGERQVASLNALVLDFENNLTKMYPDLSVDIAYKKYLIDLLSIQIEDPKKFEFQSNKTNKEFHESGLWDEVYRYSNLSESKDSTKILEANNIGKYMKALYKIKGDDSFITNYWNRREAAGLMPNELAVLGLINLRSDYTDYFHRRILVLEFSF</sequence>
<dbReference type="PROSITE" id="PS51257">
    <property type="entry name" value="PROKAR_LIPOPROTEIN"/>
    <property type="match status" value="1"/>
</dbReference>